<dbReference type="Gene3D" id="1.20.1440.130">
    <property type="entry name" value="VKOR domain"/>
    <property type="match status" value="1"/>
</dbReference>
<dbReference type="RefSeq" id="XP_022664976.1">
    <property type="nucleotide sequence ID" value="XM_022809241.1"/>
</dbReference>
<name>A0A7M7KCV9_VARDE</name>
<dbReference type="InterPro" id="IPR012932">
    <property type="entry name" value="VKOR"/>
</dbReference>
<dbReference type="SMART" id="SM00756">
    <property type="entry name" value="VKc"/>
    <property type="match status" value="1"/>
</dbReference>
<comment type="subcellular location">
    <subcellularLocation>
        <location evidence="1">Endoplasmic reticulum membrane</location>
        <topology evidence="1">Multi-pass membrane protein</topology>
    </subcellularLocation>
</comment>
<dbReference type="GO" id="GO:0047057">
    <property type="term" value="F:vitamin-K-epoxide reductase (warfarin-sensitive) activity"/>
    <property type="evidence" value="ECO:0007669"/>
    <property type="project" value="UniProtKB-EC"/>
</dbReference>
<evidence type="ECO:0000256" key="12">
    <source>
        <dbReference type="SAM" id="Phobius"/>
    </source>
</evidence>
<dbReference type="InterPro" id="IPR038354">
    <property type="entry name" value="VKOR_sf"/>
</dbReference>
<evidence type="ECO:0000313" key="14">
    <source>
        <dbReference type="EnsemblMetazoa" id="XP_022664975"/>
    </source>
</evidence>
<dbReference type="CTD" id="3346188"/>
<dbReference type="InParanoid" id="A0A7M7KCV9"/>
<dbReference type="FunCoup" id="A0A7M7KCV9">
    <property type="interactions" value="145"/>
</dbReference>
<keyword evidence="5" id="KW-0874">Quinone</keyword>
<feature type="transmembrane region" description="Helical" evidence="12">
    <location>
        <begin position="153"/>
        <end position="176"/>
    </location>
</feature>
<evidence type="ECO:0000256" key="11">
    <source>
        <dbReference type="ARBA" id="ARBA00023284"/>
    </source>
</evidence>
<feature type="transmembrane region" description="Helical" evidence="12">
    <location>
        <begin position="124"/>
        <end position="147"/>
    </location>
</feature>
<dbReference type="RefSeq" id="XP_022664975.1">
    <property type="nucleotide sequence ID" value="XM_022809240.1"/>
</dbReference>
<evidence type="ECO:0000256" key="6">
    <source>
        <dbReference type="ARBA" id="ARBA00022824"/>
    </source>
</evidence>
<feature type="domain" description="Vitamin K epoxide reductase" evidence="13">
    <location>
        <begin position="27"/>
        <end position="175"/>
    </location>
</feature>
<dbReference type="GO" id="GO:0005789">
    <property type="term" value="C:endoplasmic reticulum membrane"/>
    <property type="evidence" value="ECO:0007669"/>
    <property type="project" value="UniProtKB-SubCell"/>
</dbReference>
<organism evidence="14 15">
    <name type="scientific">Varroa destructor</name>
    <name type="common">Honeybee mite</name>
    <dbReference type="NCBI Taxonomy" id="109461"/>
    <lineage>
        <taxon>Eukaryota</taxon>
        <taxon>Metazoa</taxon>
        <taxon>Ecdysozoa</taxon>
        <taxon>Arthropoda</taxon>
        <taxon>Chelicerata</taxon>
        <taxon>Arachnida</taxon>
        <taxon>Acari</taxon>
        <taxon>Parasitiformes</taxon>
        <taxon>Mesostigmata</taxon>
        <taxon>Gamasina</taxon>
        <taxon>Dermanyssoidea</taxon>
        <taxon>Varroidae</taxon>
        <taxon>Varroa</taxon>
    </lineage>
</organism>
<dbReference type="InterPro" id="IPR042406">
    <property type="entry name" value="VKORC1/VKORC1L1"/>
</dbReference>
<dbReference type="PANTHER" id="PTHR14519:SF5">
    <property type="entry name" value="VITAMIN K EPOXIDE REDUCTASE COMPLEX SUBUNIT 1-LIKE PROTEIN 1"/>
    <property type="match status" value="1"/>
</dbReference>
<evidence type="ECO:0000256" key="7">
    <source>
        <dbReference type="ARBA" id="ARBA00022989"/>
    </source>
</evidence>
<feature type="transmembrane region" description="Helical" evidence="12">
    <location>
        <begin position="98"/>
        <end position="119"/>
    </location>
</feature>
<dbReference type="GO" id="GO:0048038">
    <property type="term" value="F:quinone binding"/>
    <property type="evidence" value="ECO:0007669"/>
    <property type="project" value="UniProtKB-KW"/>
</dbReference>
<feature type="transmembrane region" description="Helical" evidence="12">
    <location>
        <begin position="32"/>
        <end position="50"/>
    </location>
</feature>
<evidence type="ECO:0000256" key="9">
    <source>
        <dbReference type="ARBA" id="ARBA00023136"/>
    </source>
</evidence>
<keyword evidence="10" id="KW-1015">Disulfide bond</keyword>
<evidence type="ECO:0000256" key="2">
    <source>
        <dbReference type="ARBA" id="ARBA00006214"/>
    </source>
</evidence>
<keyword evidence="7 12" id="KW-1133">Transmembrane helix</keyword>
<evidence type="ECO:0000313" key="15">
    <source>
        <dbReference type="Proteomes" id="UP000594260"/>
    </source>
</evidence>
<evidence type="ECO:0000256" key="1">
    <source>
        <dbReference type="ARBA" id="ARBA00004477"/>
    </source>
</evidence>
<evidence type="ECO:0000256" key="3">
    <source>
        <dbReference type="ARBA" id="ARBA00012278"/>
    </source>
</evidence>
<dbReference type="EnsemblMetazoa" id="XM_022809241">
    <property type="protein sequence ID" value="XP_022664976"/>
    <property type="gene ID" value="LOC111251999"/>
</dbReference>
<proteinExistence type="inferred from homology"/>
<dbReference type="Proteomes" id="UP000594260">
    <property type="component" value="Unplaced"/>
</dbReference>
<dbReference type="KEGG" id="vde:111251999"/>
<comment type="similarity">
    <text evidence="2">Belongs to the VKOR family.</text>
</comment>
<evidence type="ECO:0000256" key="8">
    <source>
        <dbReference type="ARBA" id="ARBA00023002"/>
    </source>
</evidence>
<evidence type="ECO:0000256" key="10">
    <source>
        <dbReference type="ARBA" id="ARBA00023157"/>
    </source>
</evidence>
<keyword evidence="8" id="KW-0560">Oxidoreductase</keyword>
<reference evidence="14" key="1">
    <citation type="submission" date="2021-01" db="UniProtKB">
        <authorList>
            <consortium name="EnsemblMetazoa"/>
        </authorList>
    </citation>
    <scope>IDENTIFICATION</scope>
</reference>
<keyword evidence="9 12" id="KW-0472">Membrane</keyword>
<dbReference type="EnsemblMetazoa" id="XM_022809240">
    <property type="protein sequence ID" value="XP_022664975"/>
    <property type="gene ID" value="LOC111251999"/>
</dbReference>
<evidence type="ECO:0000256" key="4">
    <source>
        <dbReference type="ARBA" id="ARBA00022692"/>
    </source>
</evidence>
<dbReference type="GO" id="GO:0042373">
    <property type="term" value="P:vitamin K metabolic process"/>
    <property type="evidence" value="ECO:0007669"/>
    <property type="project" value="InterPro"/>
</dbReference>
<keyword evidence="15" id="KW-1185">Reference proteome</keyword>
<dbReference type="EC" id="1.17.4.4" evidence="3"/>
<protein>
    <recommendedName>
        <fullName evidence="3">vitamin-K-epoxide reductase (warfarin-sensitive)</fullName>
        <ecNumber evidence="3">1.17.4.4</ecNumber>
    </recommendedName>
</protein>
<keyword evidence="6" id="KW-0256">Endoplasmic reticulum</keyword>
<dbReference type="OrthoDB" id="17010at2759"/>
<dbReference type="GeneID" id="111251999"/>
<dbReference type="AlphaFoldDB" id="A0A7M7KCV9"/>
<dbReference type="CDD" id="cd12917">
    <property type="entry name" value="VKOR_euk"/>
    <property type="match status" value="1"/>
</dbReference>
<dbReference type="Pfam" id="PF07884">
    <property type="entry name" value="VKOR"/>
    <property type="match status" value="1"/>
</dbReference>
<accession>A0A7M7KCV9</accession>
<evidence type="ECO:0000256" key="5">
    <source>
        <dbReference type="ARBA" id="ARBA00022719"/>
    </source>
</evidence>
<evidence type="ECO:0000259" key="13">
    <source>
        <dbReference type="SMART" id="SM00756"/>
    </source>
</evidence>
<dbReference type="PANTHER" id="PTHR14519">
    <property type="entry name" value="VITAMIN K EPOXIDE REDUCTASE COMPLEX, SUBUNIT 1"/>
    <property type="match status" value="1"/>
</dbReference>
<sequence>MSLQARRSSDYGILQDILSALGHWHPYRRAQLAHHVLCAAGISISMYALYVEINKTRQPDYKSLCDLAEHISCSRVLTSEYSRGFGLLGRLFGHDSALNMPNCALGIVFYMILFCLGFLHQPNVLLLTVLLSFLANGMSLYLAAVLFFVLEDLCIVCVTTYIINAGLLVASAFRYVRCPKRAKERAFRSSLKKFN</sequence>
<dbReference type="OMA" id="YVINFAL"/>
<keyword evidence="4 12" id="KW-0812">Transmembrane</keyword>
<keyword evidence="11" id="KW-0676">Redox-active center</keyword>